<name>D9Q0D6_ACIS3</name>
<dbReference type="PANTHER" id="PTHR43725">
    <property type="entry name" value="UDP-GLUCOSE 4-EPIMERASE"/>
    <property type="match status" value="1"/>
</dbReference>
<sequence length="322" mass="34989">MSVKFLVTGGAGFIGSHLVELLIEEGHDVTVVDNLSTGRLEFLKDVMGSPHLRFIRADLTSPEVAREVTKGADAVVHLAANPEVRIGSQSPESIYLQNVQMTYNVLEGMRANGVKAIAFASSSTVYGEARVIPTPEDYGPCYPISVYGGSKLASEGLISGYAFTFDWTAVSYRLANVVGPRSTHGVIYDFINKLRRDPTRLEVLGDGSQSKSYVHVSDTVRAMYQLFMKALEKGVRYEAFNIGTPDRISVLEIAKIVAETMGLSPQIYTTGGVDGGRGWRGDVKVMQLSIEKAVSWGWSPQVGSSRDVVRRAVTEVLSGFKA</sequence>
<dbReference type="EC" id="5.1.3.2" evidence="3"/>
<dbReference type="CDD" id="cd05234">
    <property type="entry name" value="UDP_G4E_2_SDR_e"/>
    <property type="match status" value="1"/>
</dbReference>
<dbReference type="HOGENOM" id="CLU_007383_1_7_2"/>
<comment type="similarity">
    <text evidence="1">Belongs to the NAD(P)-dependent epimerase/dehydratase family.</text>
</comment>
<dbReference type="STRING" id="666510.ASAC_0367"/>
<evidence type="ECO:0000313" key="3">
    <source>
        <dbReference type="EMBL" id="ADL18774.1"/>
    </source>
</evidence>
<dbReference type="GO" id="GO:0003978">
    <property type="term" value="F:UDP-glucose 4-epimerase activity"/>
    <property type="evidence" value="ECO:0007669"/>
    <property type="project" value="UniProtKB-EC"/>
</dbReference>
<keyword evidence="4" id="KW-1185">Reference proteome</keyword>
<organism evidence="3 4">
    <name type="scientific">Acidilobus saccharovorans (strain DSM 16705 / JCM 18335 / VKM B-2471 / 345-15)</name>
    <dbReference type="NCBI Taxonomy" id="666510"/>
    <lineage>
        <taxon>Archaea</taxon>
        <taxon>Thermoproteota</taxon>
        <taxon>Thermoprotei</taxon>
        <taxon>Acidilobales</taxon>
        <taxon>Acidilobaceae</taxon>
        <taxon>Acidilobus</taxon>
    </lineage>
</organism>
<reference evidence="3 4" key="1">
    <citation type="journal article" date="2010" name="Appl. Environ. Microbiol.">
        <title>The genome sequence of the crenarchaeon Acidilobus saccharovorans supports a new order, Acidilobales, and suggests an important ecological role in terrestrial acidic hot springs.</title>
        <authorList>
            <person name="Mardanov A.V."/>
            <person name="Svetlitchnyi V.A."/>
            <person name="Beletsky A.V."/>
            <person name="Prokofeva M.I."/>
            <person name="Bonch-Osmolovskaya E.A."/>
            <person name="Ravin N.V."/>
            <person name="Skryabin K.G."/>
        </authorList>
    </citation>
    <scope>NUCLEOTIDE SEQUENCE [LARGE SCALE GENOMIC DNA]</scope>
    <source>
        <strain evidence="4">DSM 16705 / JCM 18335 / VKM B-2471 / 345-15</strain>
    </source>
</reference>
<gene>
    <name evidence="3" type="ordered locus">ASAC_0367</name>
</gene>
<dbReference type="Pfam" id="PF01370">
    <property type="entry name" value="Epimerase"/>
    <property type="match status" value="1"/>
</dbReference>
<evidence type="ECO:0000259" key="2">
    <source>
        <dbReference type="Pfam" id="PF01370"/>
    </source>
</evidence>
<dbReference type="InterPro" id="IPR001509">
    <property type="entry name" value="Epimerase_deHydtase"/>
</dbReference>
<accession>D9Q0D6</accession>
<dbReference type="Gene3D" id="3.90.25.10">
    <property type="entry name" value="UDP-galactose 4-epimerase, domain 1"/>
    <property type="match status" value="2"/>
</dbReference>
<dbReference type="Gene3D" id="3.40.50.720">
    <property type="entry name" value="NAD(P)-binding Rossmann-like Domain"/>
    <property type="match status" value="1"/>
</dbReference>
<dbReference type="PANTHER" id="PTHR43725:SF53">
    <property type="entry name" value="UDP-ARABINOSE 4-EPIMERASE 1"/>
    <property type="match status" value="1"/>
</dbReference>
<dbReference type="Proteomes" id="UP000000346">
    <property type="component" value="Chromosome"/>
</dbReference>
<evidence type="ECO:0000256" key="1">
    <source>
        <dbReference type="ARBA" id="ARBA00007637"/>
    </source>
</evidence>
<dbReference type="EMBL" id="CP001742">
    <property type="protein sequence ID" value="ADL18774.1"/>
    <property type="molecule type" value="Genomic_DNA"/>
</dbReference>
<feature type="domain" description="NAD-dependent epimerase/dehydratase" evidence="2">
    <location>
        <begin position="6"/>
        <end position="243"/>
    </location>
</feature>
<proteinExistence type="inferred from homology"/>
<dbReference type="InterPro" id="IPR036291">
    <property type="entry name" value="NAD(P)-bd_dom_sf"/>
</dbReference>
<dbReference type="AlphaFoldDB" id="D9Q0D6"/>
<protein>
    <submittedName>
        <fullName evidence="3">UDP-glucose 4-epimerase</fullName>
        <ecNumber evidence="3">5.1.3.2</ecNumber>
    </submittedName>
</protein>
<dbReference type="eggNOG" id="arCOG01369">
    <property type="taxonomic scope" value="Archaea"/>
</dbReference>
<keyword evidence="3" id="KW-0413">Isomerase</keyword>
<evidence type="ECO:0000313" key="4">
    <source>
        <dbReference type="Proteomes" id="UP000000346"/>
    </source>
</evidence>
<dbReference type="InParanoid" id="D9Q0D6"/>
<dbReference type="SUPFAM" id="SSF51735">
    <property type="entry name" value="NAD(P)-binding Rossmann-fold domains"/>
    <property type="match status" value="1"/>
</dbReference>
<dbReference type="FunCoup" id="D9Q0D6">
    <property type="interactions" value="15"/>
</dbReference>
<dbReference type="OrthoDB" id="4907at2157"/>
<dbReference type="KEGG" id="asc:ASAC_0367"/>